<evidence type="ECO:0000313" key="2">
    <source>
        <dbReference type="EMBL" id="HCW93264.1"/>
    </source>
</evidence>
<dbReference type="Proteomes" id="UP000262325">
    <property type="component" value="Unassembled WGS sequence"/>
</dbReference>
<keyword evidence="1" id="KW-0472">Membrane</keyword>
<name>A0A3D5QC77_FLESI</name>
<accession>A0A3D5QC77</accession>
<gene>
    <name evidence="2" type="ORF">DHM44_06255</name>
</gene>
<dbReference type="EMBL" id="DPPF01000122">
    <property type="protein sequence ID" value="HCW93264.1"/>
    <property type="molecule type" value="Genomic_DNA"/>
</dbReference>
<proteinExistence type="predicted"/>
<sequence>MDIFNFLQNETFIFYAAAFSVLFFLIGIILVPYVILKIPHDYFSYSSKKEYFSRKRDIAVYYMKMTLRNAAALLLFFLGIILLVVPGQGLLTILLAFLLADIPGKYKIEKYLIKKERIYNLLNRFRQKYGKKSFILPED</sequence>
<protein>
    <recommendedName>
        <fullName evidence="4">Transmembrane protein (PGPGW)</fullName>
    </recommendedName>
</protein>
<organism evidence="2 3">
    <name type="scientific">Flexistipes sinusarabici</name>
    <dbReference type="NCBI Taxonomy" id="2352"/>
    <lineage>
        <taxon>Bacteria</taxon>
        <taxon>Pseudomonadati</taxon>
        <taxon>Deferribacterota</taxon>
        <taxon>Deferribacteres</taxon>
        <taxon>Deferribacterales</taxon>
        <taxon>Flexistipitaceae</taxon>
        <taxon>Flexistipes</taxon>
    </lineage>
</organism>
<dbReference type="AlphaFoldDB" id="A0A3D5QC77"/>
<feature type="transmembrane region" description="Helical" evidence="1">
    <location>
        <begin position="70"/>
        <end position="100"/>
    </location>
</feature>
<keyword evidence="1" id="KW-0812">Transmembrane</keyword>
<keyword evidence="1" id="KW-1133">Transmembrane helix</keyword>
<evidence type="ECO:0000313" key="3">
    <source>
        <dbReference type="Proteomes" id="UP000262325"/>
    </source>
</evidence>
<evidence type="ECO:0008006" key="4">
    <source>
        <dbReference type="Google" id="ProtNLM"/>
    </source>
</evidence>
<dbReference type="RefSeq" id="WP_013885964.1">
    <property type="nucleotide sequence ID" value="NZ_JAAZVV010000037.1"/>
</dbReference>
<feature type="transmembrane region" description="Helical" evidence="1">
    <location>
        <begin position="12"/>
        <end position="35"/>
    </location>
</feature>
<comment type="caution">
    <text evidence="2">The sequence shown here is derived from an EMBL/GenBank/DDBJ whole genome shotgun (WGS) entry which is preliminary data.</text>
</comment>
<dbReference type="OMA" id="LMEFPGK"/>
<evidence type="ECO:0000256" key="1">
    <source>
        <dbReference type="SAM" id="Phobius"/>
    </source>
</evidence>
<reference evidence="2 3" key="1">
    <citation type="journal article" date="2018" name="Nat. Biotechnol.">
        <title>A standardized bacterial taxonomy based on genome phylogeny substantially revises the tree of life.</title>
        <authorList>
            <person name="Parks D.H."/>
            <person name="Chuvochina M."/>
            <person name="Waite D.W."/>
            <person name="Rinke C."/>
            <person name="Skarshewski A."/>
            <person name="Chaumeil P.A."/>
            <person name="Hugenholtz P."/>
        </authorList>
    </citation>
    <scope>NUCLEOTIDE SEQUENCE [LARGE SCALE GENOMIC DNA]</scope>
    <source>
        <strain evidence="2">UBA8672</strain>
    </source>
</reference>